<keyword evidence="4 6" id="KW-1133">Transmembrane helix</keyword>
<evidence type="ECO:0000313" key="10">
    <source>
        <dbReference type="Proteomes" id="UP000249447"/>
    </source>
</evidence>
<dbReference type="Proteomes" id="UP000249447">
    <property type="component" value="Chromosome"/>
</dbReference>
<dbReference type="OrthoDB" id="8735006at2"/>
<dbReference type="Pfam" id="PF12704">
    <property type="entry name" value="MacB_PCD"/>
    <property type="match status" value="1"/>
</dbReference>
<evidence type="ECO:0000259" key="7">
    <source>
        <dbReference type="Pfam" id="PF02687"/>
    </source>
</evidence>
<feature type="transmembrane region" description="Helical" evidence="6">
    <location>
        <begin position="353"/>
        <end position="381"/>
    </location>
</feature>
<dbReference type="Pfam" id="PF02687">
    <property type="entry name" value="FtsX"/>
    <property type="match status" value="1"/>
</dbReference>
<keyword evidence="5 6" id="KW-0472">Membrane</keyword>
<feature type="domain" description="ABC3 transporter permease C-terminal" evidence="7">
    <location>
        <begin position="313"/>
        <end position="428"/>
    </location>
</feature>
<feature type="transmembrane region" description="Helical" evidence="6">
    <location>
        <begin position="312"/>
        <end position="332"/>
    </location>
</feature>
<keyword evidence="3 6" id="KW-0812">Transmembrane</keyword>
<evidence type="ECO:0000256" key="4">
    <source>
        <dbReference type="ARBA" id="ARBA00022989"/>
    </source>
</evidence>
<dbReference type="GO" id="GO:0005524">
    <property type="term" value="F:ATP binding"/>
    <property type="evidence" value="ECO:0007669"/>
    <property type="project" value="UniProtKB-KW"/>
</dbReference>
<dbReference type="GO" id="GO:0022857">
    <property type="term" value="F:transmembrane transporter activity"/>
    <property type="evidence" value="ECO:0007669"/>
    <property type="project" value="TreeGrafter"/>
</dbReference>
<sequence>MLAYSVQVAIRNLMRNRMISVLMVMALAIGIGAAMTTLTLSRALSADPLPGRSHDIFRVQLDAEPMTGYAPGSEPTKYLTRRDAEQLLADRHADAQTVMAAGVVSIEHERIETGAWMSAARYASSEMFGMFVPPFLYGGGWGRQEDETRSRVIAISRKLNDKVFAGADSVGETLSLDGHSFRVIGVFDDWRPVPRFYDLSGDPFAEPEDVFMPYATAVDLELSTNGSTVCWGDVDARAGGVIAPNAPCAWLQYWVRLQPSQQGSYRRYLERYSDQQRSDGRFRRPPNVRLRNVNEWIAFNEVVPNEVRMQTWIALGFLAVCLANSISLLLAKSLQQSGEVGLRRALGATRRQILMHSMVEVGMIGACGGLLGLLLTLIGLWVVRQQPDRYAQLAQLDGGMFAATFALALLASAAVGLLPAWRAMRIEPALRIRSS</sequence>
<dbReference type="PANTHER" id="PTHR30572">
    <property type="entry name" value="MEMBRANE COMPONENT OF TRANSPORTER-RELATED"/>
    <property type="match status" value="1"/>
</dbReference>
<protein>
    <submittedName>
        <fullName evidence="9">ABC transporter ATP-binding protein</fullName>
    </submittedName>
</protein>
<accession>A0A2U9TC18</accession>
<evidence type="ECO:0000256" key="2">
    <source>
        <dbReference type="ARBA" id="ARBA00022475"/>
    </source>
</evidence>
<evidence type="ECO:0000256" key="3">
    <source>
        <dbReference type="ARBA" id="ARBA00022692"/>
    </source>
</evidence>
<proteinExistence type="predicted"/>
<dbReference type="RefSeq" id="WP_111267150.1">
    <property type="nucleotide sequence ID" value="NZ_CP029843.1"/>
</dbReference>
<keyword evidence="9" id="KW-0547">Nucleotide-binding</keyword>
<dbReference type="GO" id="GO:0005886">
    <property type="term" value="C:plasma membrane"/>
    <property type="evidence" value="ECO:0007669"/>
    <property type="project" value="UniProtKB-SubCell"/>
</dbReference>
<dbReference type="PANTHER" id="PTHR30572:SF18">
    <property type="entry name" value="ABC-TYPE MACROLIDE FAMILY EXPORT SYSTEM PERMEASE COMPONENT 2"/>
    <property type="match status" value="1"/>
</dbReference>
<dbReference type="InterPro" id="IPR025857">
    <property type="entry name" value="MacB_PCD"/>
</dbReference>
<keyword evidence="2" id="KW-1003">Cell membrane</keyword>
<dbReference type="InterPro" id="IPR050250">
    <property type="entry name" value="Macrolide_Exporter_MacB"/>
</dbReference>
<gene>
    <name evidence="9" type="ORF">C9I47_2420</name>
</gene>
<name>A0A2U9TC18_9GAMM</name>
<dbReference type="EMBL" id="CP029843">
    <property type="protein sequence ID" value="AWV08098.1"/>
    <property type="molecule type" value="Genomic_DNA"/>
</dbReference>
<dbReference type="InterPro" id="IPR003838">
    <property type="entry name" value="ABC3_permease_C"/>
</dbReference>
<evidence type="ECO:0000313" key="9">
    <source>
        <dbReference type="EMBL" id="AWV08098.1"/>
    </source>
</evidence>
<keyword evidence="9" id="KW-0067">ATP-binding</keyword>
<dbReference type="AlphaFoldDB" id="A0A2U9TC18"/>
<organism evidence="9 10">
    <name type="scientific">Marilutibacter maris</name>
    <dbReference type="NCBI Taxonomy" id="1605891"/>
    <lineage>
        <taxon>Bacteria</taxon>
        <taxon>Pseudomonadati</taxon>
        <taxon>Pseudomonadota</taxon>
        <taxon>Gammaproteobacteria</taxon>
        <taxon>Lysobacterales</taxon>
        <taxon>Lysobacteraceae</taxon>
        <taxon>Marilutibacter</taxon>
    </lineage>
</organism>
<evidence type="ECO:0000259" key="8">
    <source>
        <dbReference type="Pfam" id="PF12704"/>
    </source>
</evidence>
<evidence type="ECO:0000256" key="6">
    <source>
        <dbReference type="SAM" id="Phobius"/>
    </source>
</evidence>
<dbReference type="KEGG" id="lmb:C9I47_2420"/>
<keyword evidence="10" id="KW-1185">Reference proteome</keyword>
<feature type="transmembrane region" description="Helical" evidence="6">
    <location>
        <begin position="401"/>
        <end position="421"/>
    </location>
</feature>
<comment type="subcellular location">
    <subcellularLocation>
        <location evidence="1">Cell membrane</location>
        <topology evidence="1">Multi-pass membrane protein</topology>
    </subcellularLocation>
</comment>
<reference evidence="9 10" key="1">
    <citation type="submission" date="2018-05" db="EMBL/GenBank/DDBJ databases">
        <title>The complete genome of Lysobacter maris HZ9B, a marine bacterium antagonistic against terrestrial plant pathogens.</title>
        <authorList>
            <person name="Zhang X.-Q."/>
        </authorList>
    </citation>
    <scope>NUCLEOTIDE SEQUENCE [LARGE SCALE GENOMIC DNA]</scope>
    <source>
        <strain evidence="9 10">HZ9B</strain>
    </source>
</reference>
<evidence type="ECO:0000256" key="5">
    <source>
        <dbReference type="ARBA" id="ARBA00023136"/>
    </source>
</evidence>
<feature type="domain" description="MacB-like periplasmic core" evidence="8">
    <location>
        <begin position="20"/>
        <end position="221"/>
    </location>
</feature>
<evidence type="ECO:0000256" key="1">
    <source>
        <dbReference type="ARBA" id="ARBA00004651"/>
    </source>
</evidence>